<gene>
    <name evidence="1" type="ORF">ACFQ1S_37035</name>
</gene>
<protein>
    <submittedName>
        <fullName evidence="1">Transcriptional regulator</fullName>
    </submittedName>
</protein>
<feature type="non-terminal residue" evidence="1">
    <location>
        <position position="1"/>
    </location>
</feature>
<evidence type="ECO:0000313" key="1">
    <source>
        <dbReference type="EMBL" id="MFD1050740.1"/>
    </source>
</evidence>
<keyword evidence="2" id="KW-1185">Reference proteome</keyword>
<accession>A0ABW3MNM2</accession>
<name>A0ABW3MNM2_9PSEU</name>
<sequence length="77" mass="8290">RARFGARQALAHAAAGELERACELAKPILDQVVTIGSATIHADVDKLAAMLRRRNTHPAVRALEPALSIALYSGFRN</sequence>
<proteinExistence type="predicted"/>
<dbReference type="EMBL" id="JBHTIS010003059">
    <property type="protein sequence ID" value="MFD1050740.1"/>
    <property type="molecule type" value="Genomic_DNA"/>
</dbReference>
<comment type="caution">
    <text evidence="1">The sequence shown here is derived from an EMBL/GenBank/DDBJ whole genome shotgun (WGS) entry which is preliminary data.</text>
</comment>
<reference evidence="2" key="1">
    <citation type="journal article" date="2019" name="Int. J. Syst. Evol. Microbiol.">
        <title>The Global Catalogue of Microorganisms (GCM) 10K type strain sequencing project: providing services to taxonomists for standard genome sequencing and annotation.</title>
        <authorList>
            <consortium name="The Broad Institute Genomics Platform"/>
            <consortium name="The Broad Institute Genome Sequencing Center for Infectious Disease"/>
            <person name="Wu L."/>
            <person name="Ma J."/>
        </authorList>
    </citation>
    <scope>NUCLEOTIDE SEQUENCE [LARGE SCALE GENOMIC DNA]</scope>
    <source>
        <strain evidence="2">JCM 31486</strain>
    </source>
</reference>
<dbReference type="Proteomes" id="UP001597045">
    <property type="component" value="Unassembled WGS sequence"/>
</dbReference>
<organism evidence="1 2">
    <name type="scientific">Kibdelosporangium lantanae</name>
    <dbReference type="NCBI Taxonomy" id="1497396"/>
    <lineage>
        <taxon>Bacteria</taxon>
        <taxon>Bacillati</taxon>
        <taxon>Actinomycetota</taxon>
        <taxon>Actinomycetes</taxon>
        <taxon>Pseudonocardiales</taxon>
        <taxon>Pseudonocardiaceae</taxon>
        <taxon>Kibdelosporangium</taxon>
    </lineage>
</organism>
<evidence type="ECO:0000313" key="2">
    <source>
        <dbReference type="Proteomes" id="UP001597045"/>
    </source>
</evidence>